<keyword evidence="9 13" id="KW-1133">Transmembrane helix</keyword>
<dbReference type="InterPro" id="IPR006534">
    <property type="entry name" value="P-type_ATPase_IIIA"/>
</dbReference>
<feature type="region of interest" description="Disordered" evidence="12">
    <location>
        <begin position="135"/>
        <end position="154"/>
    </location>
</feature>
<comment type="function">
    <text evidence="1">The plasma membrane ATPase of plants and fungi is a hydrogen ion pump. The proton gradient it generates drives the active transport of nutrients by H(+)-symport. The resulting external acidification and/or internal alkinization may mediate growth responses.</text>
</comment>
<dbReference type="InterPro" id="IPR023298">
    <property type="entry name" value="ATPase_P-typ_TM_dom_sf"/>
</dbReference>
<dbReference type="InterPro" id="IPR059000">
    <property type="entry name" value="ATPase_P-type_domA"/>
</dbReference>
<comment type="subcellular location">
    <subcellularLocation>
        <location evidence="2">Membrane</location>
        <topology evidence="2">Multi-pass membrane protein</topology>
    </subcellularLocation>
</comment>
<evidence type="ECO:0000313" key="15">
    <source>
        <dbReference type="EMBL" id="PPQ70031.1"/>
    </source>
</evidence>
<name>A0A409VUV2_9AGAR</name>
<dbReference type="InterPro" id="IPR001757">
    <property type="entry name" value="P_typ_ATPase"/>
</dbReference>
<dbReference type="InterPro" id="IPR018303">
    <property type="entry name" value="ATPase_P-typ_P_site"/>
</dbReference>
<evidence type="ECO:0000256" key="10">
    <source>
        <dbReference type="ARBA" id="ARBA00023136"/>
    </source>
</evidence>
<feature type="transmembrane region" description="Helical" evidence="13">
    <location>
        <begin position="1084"/>
        <end position="1101"/>
    </location>
</feature>
<organism evidence="15 16">
    <name type="scientific">Panaeolus cyanescens</name>
    <dbReference type="NCBI Taxonomy" id="181874"/>
    <lineage>
        <taxon>Eukaryota</taxon>
        <taxon>Fungi</taxon>
        <taxon>Dikarya</taxon>
        <taxon>Basidiomycota</taxon>
        <taxon>Agaricomycotina</taxon>
        <taxon>Agaricomycetes</taxon>
        <taxon>Agaricomycetidae</taxon>
        <taxon>Agaricales</taxon>
        <taxon>Agaricineae</taxon>
        <taxon>Galeropsidaceae</taxon>
        <taxon>Panaeolus</taxon>
    </lineage>
</organism>
<comment type="caution">
    <text evidence="15">The sequence shown here is derived from an EMBL/GenBank/DDBJ whole genome shotgun (WGS) entry which is preliminary data.</text>
</comment>
<dbReference type="InterPro" id="IPR004014">
    <property type="entry name" value="ATPase_P-typ_cation-transptr_N"/>
</dbReference>
<feature type="transmembrane region" description="Helical" evidence="13">
    <location>
        <begin position="1140"/>
        <end position="1161"/>
    </location>
</feature>
<dbReference type="GO" id="GO:0016020">
    <property type="term" value="C:membrane"/>
    <property type="evidence" value="ECO:0007669"/>
    <property type="project" value="UniProtKB-SubCell"/>
</dbReference>
<feature type="transmembrane region" description="Helical" evidence="13">
    <location>
        <begin position="967"/>
        <end position="989"/>
    </location>
</feature>
<dbReference type="SUPFAM" id="SSF56784">
    <property type="entry name" value="HAD-like"/>
    <property type="match status" value="1"/>
</dbReference>
<dbReference type="PROSITE" id="PS00154">
    <property type="entry name" value="ATPASE_E1_E2"/>
    <property type="match status" value="1"/>
</dbReference>
<feature type="region of interest" description="Disordered" evidence="12">
    <location>
        <begin position="246"/>
        <end position="294"/>
    </location>
</feature>
<dbReference type="AlphaFoldDB" id="A0A409VUV2"/>
<dbReference type="GO" id="GO:0005524">
    <property type="term" value="F:ATP binding"/>
    <property type="evidence" value="ECO:0007669"/>
    <property type="project" value="UniProtKB-KW"/>
</dbReference>
<feature type="coiled-coil region" evidence="11">
    <location>
        <begin position="81"/>
        <end position="108"/>
    </location>
</feature>
<protein>
    <recommendedName>
        <fullName evidence="4">P-type H(+)-exporting transporter</fullName>
        <ecNumber evidence="4">7.1.2.1</ecNumber>
    </recommendedName>
</protein>
<evidence type="ECO:0000256" key="13">
    <source>
        <dbReference type="SAM" id="Phobius"/>
    </source>
</evidence>
<feature type="transmembrane region" description="Helical" evidence="13">
    <location>
        <begin position="995"/>
        <end position="1014"/>
    </location>
</feature>
<evidence type="ECO:0000259" key="14">
    <source>
        <dbReference type="SMART" id="SM00831"/>
    </source>
</evidence>
<keyword evidence="16" id="KW-1185">Reference proteome</keyword>
<evidence type="ECO:0000256" key="8">
    <source>
        <dbReference type="ARBA" id="ARBA00022967"/>
    </source>
</evidence>
<dbReference type="PRINTS" id="PR00119">
    <property type="entry name" value="CATATPASE"/>
</dbReference>
<dbReference type="GO" id="GO:0016887">
    <property type="term" value="F:ATP hydrolysis activity"/>
    <property type="evidence" value="ECO:0007669"/>
    <property type="project" value="InterPro"/>
</dbReference>
<dbReference type="SUPFAM" id="SSF81653">
    <property type="entry name" value="Calcium ATPase, transduction domain A"/>
    <property type="match status" value="1"/>
</dbReference>
<sequence>MTLSSEKLKTPVTSTPSTRRRKLPPTALDVVDSASKYFQYLVDHVKRNPAQFPTSDRNPVEWAQWLQTSLGEEWEGFAKECAKFEHEKLEWARKRAEIEREKERAAEAARKEVTLKWFQAQRDEWAKMRAQWENEKRRLSPSPLPSPLPPLTGNRLARSEIKTSASLSELMLEYERMGCPTPTIQSGRPTQRPPNITLDSPSHALLSFTHHTHTFAFQFSTYTTPQIYTEMSANEEKGAVEGRAALSPTYSPENNTEANQPSTNTGEPPSETENTESREAGEGEKSKDATVEGEKAQHLFEPQADNATHNNATVDMSQIHLKAEDLYDKEKIDIENIGMPDVFRLLQCDEGGLTQTEALRRLELFGPNKLEDKQPNPFLQFLSFMWNPLSWVMEAAALVAIVLSNGQGSPPDWEDFCGIIFLLFVNSAIGFYEERNAGNAVRALMDSLAPKAKVKRDGQWGEIESANLVPGDMVSFKIGDIVPADCRLTEAVNVSIDQAALTGESLPQSKSVGDQCFSGSTCKQGEAEAVVISTGANTFFGRAASLVGADDETTGHLQKILAQIGAFCLISIGIFVVAEIFVLYAGFRFQYRRGLNNILVLLIGGIPIAMPTVLSVTLAVGATQLAQYKAIVTRITAIEELAGVTILCSDKTGTLTTNKLTIDRNTIKTYGKFSADEVIQLAAYASRTENQDAIDMSVVQALGDPKLAREGITLLDFKPFNPVDKRTEITYRQNDTKKIKRVTKGMTGIIIELCTRNKTPEQEHALEHDVNEYAARGLRALAVAYEDVPGEDPAAEGDGFELIGLLAIFDPPRSDTKQTIDDALALGVRVKMVTGDQLAIAKETGRRLGLGDHMYPAKVLTEGPPPGSQFANLDEMIMDADGFAGVFPEHKYEIVKRLQALGHLCAMTGDGANDAPALSRANVGIAVEGATDAARGAADIVLTEPGLSTIVHAIRQSRIIFQRMRNYSVYACSVTIRIVVCFAVLAFTYKFDFPPFMVLIIALLNDGTIMTLSLDRVRPSTVPDAWDLAEIFSLAVAYGLYLTASTVALIVVIVESDFFFRKFGVTLERSTPGNVDKNDPQLHMIAYLQVAIISQALIFVTRAHSFFFMERPSFALMGAFCIAQLVSSIIAAYGDWGFTNIAAISGGWIGIIWVWNIVWFIPLDWIKFAMDATVIRHLRERRLGKQREEVASGVPMERTPSRVASVHESLYSNRTSFLHRATRKMKIKRHVRVPKEELTRVSSIQARRAGRLLERHPSRRGPPGGPITFPGPS</sequence>
<dbReference type="InterPro" id="IPR044492">
    <property type="entry name" value="P_typ_ATPase_HD_dom"/>
</dbReference>
<dbReference type="FunCoup" id="A0A409VUV2">
    <property type="interactions" value="148"/>
</dbReference>
<dbReference type="FunFam" id="3.40.50.1000:FF:000268">
    <property type="entry name" value="ATPase 4 plasma membrane-type"/>
    <property type="match status" value="1"/>
</dbReference>
<accession>A0A409VUV2</accession>
<evidence type="ECO:0000256" key="5">
    <source>
        <dbReference type="ARBA" id="ARBA00022692"/>
    </source>
</evidence>
<dbReference type="InterPro" id="IPR036412">
    <property type="entry name" value="HAD-like_sf"/>
</dbReference>
<dbReference type="InterPro" id="IPR008250">
    <property type="entry name" value="ATPase_P-typ_transduc_dom_A_sf"/>
</dbReference>
<keyword evidence="7" id="KW-0067">ATP-binding</keyword>
<dbReference type="EC" id="7.1.2.1" evidence="4"/>
<keyword evidence="6" id="KW-0547">Nucleotide-binding</keyword>
<evidence type="ECO:0000256" key="12">
    <source>
        <dbReference type="SAM" id="MobiDB-lite"/>
    </source>
</evidence>
<dbReference type="Pfam" id="PF00122">
    <property type="entry name" value="E1-E2_ATPase"/>
    <property type="match status" value="1"/>
</dbReference>
<dbReference type="Gene3D" id="1.20.1110.10">
    <property type="entry name" value="Calcium-transporting ATPase, transmembrane domain"/>
    <property type="match status" value="1"/>
</dbReference>
<dbReference type="STRING" id="181874.A0A409VUV2"/>
<dbReference type="Gene3D" id="2.70.150.10">
    <property type="entry name" value="Calcium-transporting ATPase, cytoplasmic transduction domain A"/>
    <property type="match status" value="1"/>
</dbReference>
<keyword evidence="11" id="KW-0175">Coiled coil</keyword>
<feature type="region of interest" description="Disordered" evidence="12">
    <location>
        <begin position="1"/>
        <end position="25"/>
    </location>
</feature>
<dbReference type="FunFam" id="2.70.150.10:FF:000004">
    <property type="entry name" value="Plasma membrane ATPase"/>
    <property type="match status" value="1"/>
</dbReference>
<dbReference type="Pfam" id="PF00690">
    <property type="entry name" value="Cation_ATPase_N"/>
    <property type="match status" value="1"/>
</dbReference>
<dbReference type="GO" id="GO:0120029">
    <property type="term" value="P:proton export across plasma membrane"/>
    <property type="evidence" value="ECO:0007669"/>
    <property type="project" value="InterPro"/>
</dbReference>
<keyword evidence="5 13" id="KW-0812">Transmembrane</keyword>
<dbReference type="InterPro" id="IPR023214">
    <property type="entry name" value="HAD_sf"/>
</dbReference>
<dbReference type="InParanoid" id="A0A409VUV2"/>
<dbReference type="SFLD" id="SFLDS00003">
    <property type="entry name" value="Haloacid_Dehalogenase"/>
    <property type="match status" value="1"/>
</dbReference>
<dbReference type="PRINTS" id="PR00120">
    <property type="entry name" value="HATPASE"/>
</dbReference>
<feature type="transmembrane region" description="Helical" evidence="13">
    <location>
        <begin position="1113"/>
        <end position="1134"/>
    </location>
</feature>
<dbReference type="InterPro" id="IPR023299">
    <property type="entry name" value="ATPase_P-typ_cyto_dom_N"/>
</dbReference>
<evidence type="ECO:0000256" key="2">
    <source>
        <dbReference type="ARBA" id="ARBA00004141"/>
    </source>
</evidence>
<proteinExistence type="inferred from homology"/>
<evidence type="ECO:0000256" key="9">
    <source>
        <dbReference type="ARBA" id="ARBA00022989"/>
    </source>
</evidence>
<dbReference type="GO" id="GO:0008553">
    <property type="term" value="F:P-type proton-exporting transporter activity"/>
    <property type="evidence" value="ECO:0007669"/>
    <property type="project" value="UniProtKB-EC"/>
</dbReference>
<dbReference type="OrthoDB" id="116380at2759"/>
<feature type="transmembrane region" description="Helical" evidence="13">
    <location>
        <begin position="1035"/>
        <end position="1054"/>
    </location>
</feature>
<feature type="transmembrane region" description="Helical" evidence="13">
    <location>
        <begin position="564"/>
        <end position="586"/>
    </location>
</feature>
<dbReference type="Proteomes" id="UP000284842">
    <property type="component" value="Unassembled WGS sequence"/>
</dbReference>
<feature type="region of interest" description="Disordered" evidence="12">
    <location>
        <begin position="1249"/>
        <end position="1273"/>
    </location>
</feature>
<dbReference type="Gene3D" id="3.40.50.1000">
    <property type="entry name" value="HAD superfamily/HAD-like"/>
    <property type="match status" value="1"/>
</dbReference>
<gene>
    <name evidence="15" type="ORF">CVT24_003798</name>
</gene>
<feature type="domain" description="Cation-transporting P-type ATPase N-terminal" evidence="14">
    <location>
        <begin position="333"/>
        <end position="405"/>
    </location>
</feature>
<dbReference type="Pfam" id="PF00702">
    <property type="entry name" value="Hydrolase"/>
    <property type="match status" value="1"/>
</dbReference>
<evidence type="ECO:0000256" key="7">
    <source>
        <dbReference type="ARBA" id="ARBA00022840"/>
    </source>
</evidence>
<evidence type="ECO:0000256" key="4">
    <source>
        <dbReference type="ARBA" id="ARBA00012476"/>
    </source>
</evidence>
<keyword evidence="10 13" id="KW-0472">Membrane</keyword>
<dbReference type="SFLD" id="SFLDF00027">
    <property type="entry name" value="p-type_atpase"/>
    <property type="match status" value="1"/>
</dbReference>
<evidence type="ECO:0000313" key="16">
    <source>
        <dbReference type="Proteomes" id="UP000284842"/>
    </source>
</evidence>
<evidence type="ECO:0000256" key="11">
    <source>
        <dbReference type="SAM" id="Coils"/>
    </source>
</evidence>
<feature type="transmembrane region" description="Helical" evidence="13">
    <location>
        <begin position="598"/>
        <end position="620"/>
    </location>
</feature>
<evidence type="ECO:0000256" key="6">
    <source>
        <dbReference type="ARBA" id="ARBA00022741"/>
    </source>
</evidence>
<dbReference type="SFLD" id="SFLDG00002">
    <property type="entry name" value="C1.7:_P-type_atpase_like"/>
    <property type="match status" value="1"/>
</dbReference>
<feature type="compositionally biased region" description="Basic and acidic residues" evidence="12">
    <location>
        <begin position="275"/>
        <end position="294"/>
    </location>
</feature>
<dbReference type="NCBIfam" id="TIGR01647">
    <property type="entry name" value="ATPase-IIIA_H"/>
    <property type="match status" value="1"/>
</dbReference>
<evidence type="ECO:0000256" key="1">
    <source>
        <dbReference type="ARBA" id="ARBA00003417"/>
    </source>
</evidence>
<feature type="compositionally biased region" description="Polar residues" evidence="12">
    <location>
        <begin position="182"/>
        <end position="198"/>
    </location>
</feature>
<feature type="compositionally biased region" description="Pro residues" evidence="12">
    <location>
        <begin position="1263"/>
        <end position="1273"/>
    </location>
</feature>
<dbReference type="CDD" id="cd02076">
    <property type="entry name" value="P-type_ATPase_H"/>
    <property type="match status" value="1"/>
</dbReference>
<feature type="compositionally biased region" description="Polar residues" evidence="12">
    <location>
        <begin position="248"/>
        <end position="267"/>
    </location>
</feature>
<dbReference type="SMART" id="SM00831">
    <property type="entry name" value="Cation_ATPase_N"/>
    <property type="match status" value="1"/>
</dbReference>
<evidence type="ECO:0000256" key="3">
    <source>
        <dbReference type="ARBA" id="ARBA00008804"/>
    </source>
</evidence>
<dbReference type="EMBL" id="NHTK01005967">
    <property type="protein sequence ID" value="PPQ70031.1"/>
    <property type="molecule type" value="Genomic_DNA"/>
</dbReference>
<comment type="similarity">
    <text evidence="3">Belongs to the cation transport ATPase (P-type) (TC 3.A.3) family. Type IIIA subfamily.</text>
</comment>
<dbReference type="PANTHER" id="PTHR42861">
    <property type="entry name" value="CALCIUM-TRANSPORTING ATPASE"/>
    <property type="match status" value="1"/>
</dbReference>
<feature type="region of interest" description="Disordered" evidence="12">
    <location>
        <begin position="179"/>
        <end position="198"/>
    </location>
</feature>
<keyword evidence="8" id="KW-1278">Translocase</keyword>
<dbReference type="SUPFAM" id="SSF81665">
    <property type="entry name" value="Calcium ATPase, transmembrane domain M"/>
    <property type="match status" value="1"/>
</dbReference>
<dbReference type="Gene3D" id="3.40.1110.10">
    <property type="entry name" value="Calcium-transporting ATPase, cytoplasmic domain N"/>
    <property type="match status" value="1"/>
</dbReference>
<dbReference type="NCBIfam" id="TIGR01494">
    <property type="entry name" value="ATPase_P-type"/>
    <property type="match status" value="2"/>
</dbReference>
<reference evidence="15 16" key="1">
    <citation type="journal article" date="2018" name="Evol. Lett.">
        <title>Horizontal gene cluster transfer increased hallucinogenic mushroom diversity.</title>
        <authorList>
            <person name="Reynolds H.T."/>
            <person name="Vijayakumar V."/>
            <person name="Gluck-Thaler E."/>
            <person name="Korotkin H.B."/>
            <person name="Matheny P.B."/>
            <person name="Slot J.C."/>
        </authorList>
    </citation>
    <scope>NUCLEOTIDE SEQUENCE [LARGE SCALE GENOMIC DNA]</scope>
    <source>
        <strain evidence="15 16">2629</strain>
    </source>
</reference>
<dbReference type="FunFam" id="3.40.1110.10:FF:000005">
    <property type="entry name" value="Plasma membrane ATPase"/>
    <property type="match status" value="1"/>
</dbReference>